<proteinExistence type="predicted"/>
<name>A0A426YM62_ENSVE</name>
<feature type="region of interest" description="Disordered" evidence="1">
    <location>
        <begin position="42"/>
        <end position="63"/>
    </location>
</feature>
<reference evidence="2 3" key="1">
    <citation type="journal article" date="2014" name="Agronomy (Basel)">
        <title>A Draft Genome Sequence for Ensete ventricosum, the Drought-Tolerant Tree Against Hunger.</title>
        <authorList>
            <person name="Harrison J."/>
            <person name="Moore K.A."/>
            <person name="Paszkiewicz K."/>
            <person name="Jones T."/>
            <person name="Grant M."/>
            <person name="Ambacheew D."/>
            <person name="Muzemil S."/>
            <person name="Studholme D.J."/>
        </authorList>
    </citation>
    <scope>NUCLEOTIDE SEQUENCE [LARGE SCALE GENOMIC DNA]</scope>
</reference>
<dbReference type="EMBL" id="AMZH03011475">
    <property type="protein sequence ID" value="RRT52808.1"/>
    <property type="molecule type" value="Genomic_DNA"/>
</dbReference>
<sequence>MAARDSHNRWKSLSVDGVGTYRHTLEMKGTEVAVAGGTIEKGRIISPPKDDDERPQEGATCGRWGGAVDRLPRKIGDSDCGGRGGVEEVCLLVAARGSGCRRCCRKQIASSSRGPRLRLKKRATAMAEEERRGENYRLAALWHTIGRGERTTGEICSIQVQDTGRKKKQRSPLLRLAGGDGKQVEGSDHSGGWQRLLVTGALQANHVSDGICDTLCDLFTYD</sequence>
<evidence type="ECO:0000256" key="1">
    <source>
        <dbReference type="SAM" id="MobiDB-lite"/>
    </source>
</evidence>
<dbReference type="AlphaFoldDB" id="A0A426YM62"/>
<dbReference type="Proteomes" id="UP000287651">
    <property type="component" value="Unassembled WGS sequence"/>
</dbReference>
<accession>A0A426YM62</accession>
<protein>
    <submittedName>
        <fullName evidence="2">Uncharacterized protein</fullName>
    </submittedName>
</protein>
<gene>
    <name evidence="2" type="ORF">B296_00048421</name>
</gene>
<evidence type="ECO:0000313" key="2">
    <source>
        <dbReference type="EMBL" id="RRT52808.1"/>
    </source>
</evidence>
<evidence type="ECO:0000313" key="3">
    <source>
        <dbReference type="Proteomes" id="UP000287651"/>
    </source>
</evidence>
<organism evidence="2 3">
    <name type="scientific">Ensete ventricosum</name>
    <name type="common">Abyssinian banana</name>
    <name type="synonym">Musa ensete</name>
    <dbReference type="NCBI Taxonomy" id="4639"/>
    <lineage>
        <taxon>Eukaryota</taxon>
        <taxon>Viridiplantae</taxon>
        <taxon>Streptophyta</taxon>
        <taxon>Embryophyta</taxon>
        <taxon>Tracheophyta</taxon>
        <taxon>Spermatophyta</taxon>
        <taxon>Magnoliopsida</taxon>
        <taxon>Liliopsida</taxon>
        <taxon>Zingiberales</taxon>
        <taxon>Musaceae</taxon>
        <taxon>Ensete</taxon>
    </lineage>
</organism>
<comment type="caution">
    <text evidence="2">The sequence shown here is derived from an EMBL/GenBank/DDBJ whole genome shotgun (WGS) entry which is preliminary data.</text>
</comment>
<feature type="compositionally biased region" description="Basic and acidic residues" evidence="1">
    <location>
        <begin position="42"/>
        <end position="56"/>
    </location>
</feature>